<dbReference type="GO" id="GO:0045954">
    <property type="term" value="P:positive regulation of natural killer cell mediated cytotoxicity"/>
    <property type="evidence" value="ECO:0007669"/>
    <property type="project" value="Ensembl"/>
</dbReference>
<keyword evidence="14" id="KW-0675">Receptor</keyword>
<evidence type="ECO:0000256" key="16">
    <source>
        <dbReference type="ARBA" id="ARBA00029623"/>
    </source>
</evidence>
<dbReference type="GO" id="GO:0038023">
    <property type="term" value="F:signaling receptor activity"/>
    <property type="evidence" value="ECO:0007669"/>
    <property type="project" value="Ensembl"/>
</dbReference>
<protein>
    <recommendedName>
        <fullName evidence="2">NKG2-D type II integral membrane protein</fullName>
    </recommendedName>
    <alternativeName>
        <fullName evidence="18">Killer cell lectin-like receptor subfamily K member 1</fullName>
    </alternativeName>
    <alternativeName>
        <fullName evidence="16">NK cell receptor D</fullName>
    </alternativeName>
    <alternativeName>
        <fullName evidence="17">NKG2-D-activating NK receptor</fullName>
    </alternativeName>
</protein>
<feature type="domain" description="C-type lectin" evidence="20">
    <location>
        <begin position="108"/>
        <end position="214"/>
    </location>
</feature>
<keyword evidence="15" id="KW-0325">Glycoprotein</keyword>
<evidence type="ECO:0000256" key="11">
    <source>
        <dbReference type="ARBA" id="ARBA00023130"/>
    </source>
</evidence>
<dbReference type="GO" id="GO:2000502">
    <property type="term" value="P:negative regulation of natural killer cell chemotaxis"/>
    <property type="evidence" value="ECO:0007669"/>
    <property type="project" value="Ensembl"/>
</dbReference>
<dbReference type="CDD" id="cd03593">
    <property type="entry name" value="CLECT_NK_receptors_like"/>
    <property type="match status" value="1"/>
</dbReference>
<reference evidence="21 22" key="1">
    <citation type="journal article" date="2011" name="Proc. Natl. Acad. Sci. U.S.A.">
        <title>Genetic diversity and population structure of the endangered marsupial Sarcophilus harrisii (Tasmanian devil).</title>
        <authorList>
            <person name="Miller W."/>
            <person name="Hayes V.M."/>
            <person name="Ratan A."/>
            <person name="Petersen D.C."/>
            <person name="Wittekindt N.E."/>
            <person name="Miller J."/>
            <person name="Walenz B."/>
            <person name="Knight J."/>
            <person name="Qi J."/>
            <person name="Zhao F."/>
            <person name="Wang Q."/>
            <person name="Bedoya-Reina O.C."/>
            <person name="Katiyar N."/>
            <person name="Tomsho L.P."/>
            <person name="Kasson L.M."/>
            <person name="Hardie R.A."/>
            <person name="Woodbridge P."/>
            <person name="Tindall E.A."/>
            <person name="Bertelsen M.F."/>
            <person name="Dixon D."/>
            <person name="Pyecroft S."/>
            <person name="Helgen K.M."/>
            <person name="Lesk A.M."/>
            <person name="Pringle T.H."/>
            <person name="Patterson N."/>
            <person name="Zhang Y."/>
            <person name="Kreiss A."/>
            <person name="Woods G.M."/>
            <person name="Jones M.E."/>
            <person name="Schuster S.C."/>
        </authorList>
    </citation>
    <scope>NUCLEOTIDE SEQUENCE [LARGE SCALE GENOMIC DNA]</scope>
</reference>
<organism evidence="21 22">
    <name type="scientific">Sarcophilus harrisii</name>
    <name type="common">Tasmanian devil</name>
    <name type="synonym">Sarcophilus laniarius</name>
    <dbReference type="NCBI Taxonomy" id="9305"/>
    <lineage>
        <taxon>Eukaryota</taxon>
        <taxon>Metazoa</taxon>
        <taxon>Chordata</taxon>
        <taxon>Craniata</taxon>
        <taxon>Vertebrata</taxon>
        <taxon>Euteleostomi</taxon>
        <taxon>Mammalia</taxon>
        <taxon>Metatheria</taxon>
        <taxon>Dasyuromorphia</taxon>
        <taxon>Dasyuridae</taxon>
        <taxon>Sarcophilus</taxon>
    </lineage>
</organism>
<evidence type="ECO:0000256" key="18">
    <source>
        <dbReference type="ARBA" id="ARBA00032264"/>
    </source>
</evidence>
<evidence type="ECO:0000313" key="22">
    <source>
        <dbReference type="Proteomes" id="UP000007648"/>
    </source>
</evidence>
<dbReference type="InterPro" id="IPR042169">
    <property type="entry name" value="NKG2D"/>
</dbReference>
<evidence type="ECO:0000256" key="17">
    <source>
        <dbReference type="ARBA" id="ARBA00030488"/>
    </source>
</evidence>
<dbReference type="PANTHER" id="PTHR47494">
    <property type="entry name" value="NKG2-D TYPE II INTEGRAL MEMBRANE PROTEIN"/>
    <property type="match status" value="1"/>
</dbReference>
<dbReference type="InterPro" id="IPR001304">
    <property type="entry name" value="C-type_lectin-like"/>
</dbReference>
<keyword evidence="10 19" id="KW-1133">Transmembrane helix</keyword>
<evidence type="ECO:0000313" key="21">
    <source>
        <dbReference type="Ensembl" id="ENSSHAP00000007101.2"/>
    </source>
</evidence>
<keyword evidence="4" id="KW-0399">Innate immunity</keyword>
<comment type="subcellular location">
    <subcellularLocation>
        <location evidence="1">Cell membrane</location>
        <topology evidence="1">Single-pass type II membrane protein</topology>
    </subcellularLocation>
</comment>
<dbReference type="GO" id="GO:0002250">
    <property type="term" value="P:adaptive immune response"/>
    <property type="evidence" value="ECO:0007669"/>
    <property type="project" value="UniProtKB-KW"/>
</dbReference>
<dbReference type="Ensembl" id="ENSSHAT00000007163.2">
    <property type="protein sequence ID" value="ENSSHAP00000007101.2"/>
    <property type="gene ID" value="ENSSHAG00000006171.2"/>
</dbReference>
<reference evidence="21" key="3">
    <citation type="submission" date="2025-09" db="UniProtKB">
        <authorList>
            <consortium name="Ensembl"/>
        </authorList>
    </citation>
    <scope>IDENTIFICATION</scope>
</reference>
<dbReference type="GeneTree" id="ENSGT00940000154558"/>
<keyword evidence="6" id="KW-0430">Lectin</keyword>
<dbReference type="SMART" id="SM00034">
    <property type="entry name" value="CLECT"/>
    <property type="match status" value="1"/>
</dbReference>
<keyword evidence="13" id="KW-1015">Disulfide bond</keyword>
<evidence type="ECO:0000256" key="8">
    <source>
        <dbReference type="ARBA" id="ARBA00022859"/>
    </source>
</evidence>
<dbReference type="CTD" id="22914"/>
<keyword evidence="11" id="KW-1064">Adaptive immunity</keyword>
<keyword evidence="9" id="KW-0735">Signal-anchor</keyword>
<accession>G3VV96</accession>
<dbReference type="STRING" id="9305.ENSSHAP00000007101"/>
<keyword evidence="12 19" id="KW-0472">Membrane</keyword>
<reference evidence="21" key="2">
    <citation type="submission" date="2025-08" db="UniProtKB">
        <authorList>
            <consortium name="Ensembl"/>
        </authorList>
    </citation>
    <scope>IDENTIFICATION</scope>
</reference>
<dbReference type="GeneID" id="100932200"/>
<evidence type="ECO:0000256" key="1">
    <source>
        <dbReference type="ARBA" id="ARBA00004401"/>
    </source>
</evidence>
<evidence type="ECO:0000256" key="19">
    <source>
        <dbReference type="SAM" id="Phobius"/>
    </source>
</evidence>
<dbReference type="PANTHER" id="PTHR47494:SF1">
    <property type="entry name" value="NKG2-D TYPE II INTEGRAL MEMBRANE PROTEIN"/>
    <property type="match status" value="1"/>
</dbReference>
<dbReference type="KEGG" id="shr:100932200"/>
<proteinExistence type="predicted"/>
<evidence type="ECO:0000256" key="5">
    <source>
        <dbReference type="ARBA" id="ARBA00022692"/>
    </source>
</evidence>
<dbReference type="FunCoup" id="G3VV96">
    <property type="interactions" value="165"/>
</dbReference>
<evidence type="ECO:0000256" key="6">
    <source>
        <dbReference type="ARBA" id="ARBA00022734"/>
    </source>
</evidence>
<dbReference type="GO" id="GO:0009986">
    <property type="term" value="C:cell surface"/>
    <property type="evidence" value="ECO:0007669"/>
    <property type="project" value="Ensembl"/>
</dbReference>
<feature type="transmembrane region" description="Helical" evidence="19">
    <location>
        <begin position="61"/>
        <end position="84"/>
    </location>
</feature>
<dbReference type="InParanoid" id="G3VV96"/>
<evidence type="ECO:0000256" key="4">
    <source>
        <dbReference type="ARBA" id="ARBA00022588"/>
    </source>
</evidence>
<name>G3VV96_SARHA</name>
<evidence type="ECO:0000256" key="3">
    <source>
        <dbReference type="ARBA" id="ARBA00022475"/>
    </source>
</evidence>
<dbReference type="OrthoDB" id="2142683at2759"/>
<dbReference type="InterPro" id="IPR016186">
    <property type="entry name" value="C-type_lectin-like/link_sf"/>
</dbReference>
<gene>
    <name evidence="21" type="primary">KLRK1</name>
</gene>
<dbReference type="GO" id="GO:0030154">
    <property type="term" value="P:cell differentiation"/>
    <property type="evidence" value="ECO:0007669"/>
    <property type="project" value="UniProtKB-KW"/>
</dbReference>
<evidence type="ECO:0000259" key="20">
    <source>
        <dbReference type="PROSITE" id="PS50041"/>
    </source>
</evidence>
<dbReference type="SUPFAM" id="SSF56436">
    <property type="entry name" value="C-type lectin-like"/>
    <property type="match status" value="1"/>
</dbReference>
<evidence type="ECO:0000256" key="14">
    <source>
        <dbReference type="ARBA" id="ARBA00023170"/>
    </source>
</evidence>
<dbReference type="PROSITE" id="PS50041">
    <property type="entry name" value="C_TYPE_LECTIN_2"/>
    <property type="match status" value="1"/>
</dbReference>
<dbReference type="Pfam" id="PF00059">
    <property type="entry name" value="Lectin_C"/>
    <property type="match status" value="1"/>
</dbReference>
<keyword evidence="3" id="KW-1003">Cell membrane</keyword>
<dbReference type="GO" id="GO:0030246">
    <property type="term" value="F:carbohydrate binding"/>
    <property type="evidence" value="ECO:0007669"/>
    <property type="project" value="UniProtKB-KW"/>
</dbReference>
<evidence type="ECO:0000256" key="2">
    <source>
        <dbReference type="ARBA" id="ARBA00022268"/>
    </source>
</evidence>
<dbReference type="Proteomes" id="UP000007648">
    <property type="component" value="Unassembled WGS sequence"/>
</dbReference>
<keyword evidence="5 19" id="KW-0812">Transmembrane</keyword>
<evidence type="ECO:0000256" key="12">
    <source>
        <dbReference type="ARBA" id="ARBA00023136"/>
    </source>
</evidence>
<dbReference type="eggNOG" id="KOG4297">
    <property type="taxonomic scope" value="Eukaryota"/>
</dbReference>
<keyword evidence="7" id="KW-0221">Differentiation</keyword>
<evidence type="ECO:0000256" key="13">
    <source>
        <dbReference type="ARBA" id="ARBA00023157"/>
    </source>
</evidence>
<dbReference type="AlphaFoldDB" id="G3VV96"/>
<dbReference type="Gene3D" id="3.10.100.10">
    <property type="entry name" value="Mannose-Binding Protein A, subunit A"/>
    <property type="match status" value="1"/>
</dbReference>
<sequence length="224" mass="25760">MWKMGLTRDRRCHFNFETSEQQASKSTIASHYSFTKRKKGSFTGMRSKYTESESPLFLRRFIAVAMGIRFFVMLAMLVTIFIYFSSPKTPNNTNGVYCGPCPKNWICYKNICYLFSNESKNWNQSRASCLSHNSSLLKIYSKEDQDILALVKSYHWMGLVKSTPNGIWTWEDGSLLSADLLSMVLVQKGNCAIYGSNFKGYIENCSNPNTYICMQKAIQPNFDY</sequence>
<dbReference type="GO" id="GO:0042267">
    <property type="term" value="P:natural killer cell mediated cytotoxicity"/>
    <property type="evidence" value="ECO:0007669"/>
    <property type="project" value="Ensembl"/>
</dbReference>
<dbReference type="RefSeq" id="XP_031794053.1">
    <property type="nucleotide sequence ID" value="XM_031938193.1"/>
</dbReference>
<evidence type="ECO:0000256" key="7">
    <source>
        <dbReference type="ARBA" id="ARBA00022782"/>
    </source>
</evidence>
<keyword evidence="22" id="KW-1185">Reference proteome</keyword>
<dbReference type="InterPro" id="IPR033992">
    <property type="entry name" value="NKR-like_CTLD"/>
</dbReference>
<dbReference type="HOGENOM" id="CLU_049894_9_1_1"/>
<dbReference type="GO" id="GO:0005886">
    <property type="term" value="C:plasma membrane"/>
    <property type="evidence" value="ECO:0007669"/>
    <property type="project" value="UniProtKB-SubCell"/>
</dbReference>
<dbReference type="InterPro" id="IPR016187">
    <property type="entry name" value="CTDL_fold"/>
</dbReference>
<evidence type="ECO:0000256" key="9">
    <source>
        <dbReference type="ARBA" id="ARBA00022968"/>
    </source>
</evidence>
<keyword evidence="8" id="KW-0391">Immunity</keyword>
<evidence type="ECO:0000256" key="10">
    <source>
        <dbReference type="ARBA" id="ARBA00022989"/>
    </source>
</evidence>
<evidence type="ECO:0000256" key="15">
    <source>
        <dbReference type="ARBA" id="ARBA00023180"/>
    </source>
</evidence>